<dbReference type="PROSITE" id="PS50853">
    <property type="entry name" value="FN3"/>
    <property type="match status" value="1"/>
</dbReference>
<dbReference type="CDD" id="cd00063">
    <property type="entry name" value="FN3"/>
    <property type="match status" value="1"/>
</dbReference>
<feature type="region of interest" description="Disordered" evidence="1">
    <location>
        <begin position="174"/>
        <end position="193"/>
    </location>
</feature>
<accession>M0B3C3</accession>
<protein>
    <submittedName>
        <fullName evidence="3">Fibronectin type III domain-containing protein</fullName>
    </submittedName>
</protein>
<dbReference type="InterPro" id="IPR013783">
    <property type="entry name" value="Ig-like_fold"/>
</dbReference>
<dbReference type="PATRIC" id="fig|1227491.4.peg.2149"/>
<comment type="caution">
    <text evidence="3">The sequence shown here is derived from an EMBL/GenBank/DDBJ whole genome shotgun (WGS) entry which is preliminary data.</text>
</comment>
<dbReference type="EMBL" id="AOIP01000026">
    <property type="protein sequence ID" value="ELZ05300.1"/>
    <property type="molecule type" value="Genomic_DNA"/>
</dbReference>
<feature type="domain" description="Fibronectin type-III" evidence="2">
    <location>
        <begin position="49"/>
        <end position="140"/>
    </location>
</feature>
<dbReference type="Pfam" id="PF00041">
    <property type="entry name" value="fn3"/>
    <property type="match status" value="1"/>
</dbReference>
<name>M0B3C3_9EURY</name>
<organism evidence="3 4">
    <name type="scientific">Natrialba aegyptia DSM 13077</name>
    <dbReference type="NCBI Taxonomy" id="1227491"/>
    <lineage>
        <taxon>Archaea</taxon>
        <taxon>Methanobacteriati</taxon>
        <taxon>Methanobacteriota</taxon>
        <taxon>Stenosarchaea group</taxon>
        <taxon>Halobacteria</taxon>
        <taxon>Halobacteriales</taxon>
        <taxon>Natrialbaceae</taxon>
        <taxon>Natrialba</taxon>
    </lineage>
</organism>
<dbReference type="InterPro" id="IPR036116">
    <property type="entry name" value="FN3_sf"/>
</dbReference>
<dbReference type="SUPFAM" id="SSF49265">
    <property type="entry name" value="Fibronectin type III"/>
    <property type="match status" value="1"/>
</dbReference>
<gene>
    <name evidence="3" type="ORF">C480_10470</name>
</gene>
<evidence type="ECO:0000256" key="1">
    <source>
        <dbReference type="SAM" id="MobiDB-lite"/>
    </source>
</evidence>
<keyword evidence="4" id="KW-1185">Reference proteome</keyword>
<evidence type="ECO:0000313" key="4">
    <source>
        <dbReference type="Proteomes" id="UP000011591"/>
    </source>
</evidence>
<sequence length="225" mass="24286">MHGDNDIVGMSGAGSNFIDGSATVIANERGTGNSGDGLIEIEYELEPDAPQNLSLQYDSSLREIATNWDGVTDADGYRLYLSDEQNAAETGSVVVDTTTTSHTETDVPDGDQRYYQVVAYIDVESDPSNEVDVLTDLPPAENLTVESVSGRYATLSWVDPSNNASGYRLLLSEDDDGSYQQDGSDISPANQGETVTYETTELLDGQLYGATVETFTDYTSAREDQ</sequence>
<dbReference type="Proteomes" id="UP000011591">
    <property type="component" value="Unassembled WGS sequence"/>
</dbReference>
<evidence type="ECO:0000259" key="2">
    <source>
        <dbReference type="PROSITE" id="PS50853"/>
    </source>
</evidence>
<proteinExistence type="predicted"/>
<dbReference type="InterPro" id="IPR003961">
    <property type="entry name" value="FN3_dom"/>
</dbReference>
<evidence type="ECO:0000313" key="3">
    <source>
        <dbReference type="EMBL" id="ELZ05300.1"/>
    </source>
</evidence>
<dbReference type="AlphaFoldDB" id="M0B3C3"/>
<reference evidence="3 4" key="1">
    <citation type="journal article" date="2014" name="PLoS Genet.">
        <title>Phylogenetically driven sequencing of extremely halophilic archaea reveals strategies for static and dynamic osmo-response.</title>
        <authorList>
            <person name="Becker E.A."/>
            <person name="Seitzer P.M."/>
            <person name="Tritt A."/>
            <person name="Larsen D."/>
            <person name="Krusor M."/>
            <person name="Yao A.I."/>
            <person name="Wu D."/>
            <person name="Madern D."/>
            <person name="Eisen J.A."/>
            <person name="Darling A.E."/>
            <person name="Facciotti M.T."/>
        </authorList>
    </citation>
    <scope>NUCLEOTIDE SEQUENCE [LARGE SCALE GENOMIC DNA]</scope>
    <source>
        <strain evidence="3 4">DSM 13077</strain>
    </source>
</reference>
<dbReference type="Gene3D" id="2.60.40.10">
    <property type="entry name" value="Immunoglobulins"/>
    <property type="match status" value="2"/>
</dbReference>